<dbReference type="NCBIfam" id="NF033859">
    <property type="entry name" value="SMEK_N"/>
    <property type="match status" value="1"/>
</dbReference>
<keyword evidence="3" id="KW-1185">Reference proteome</keyword>
<evidence type="ECO:0000313" key="2">
    <source>
        <dbReference type="EMBL" id="GGK16044.1"/>
    </source>
</evidence>
<proteinExistence type="predicted"/>
<reference evidence="2" key="1">
    <citation type="journal article" date="2014" name="Int. J. Syst. Evol. Microbiol.">
        <title>Complete genome sequence of Corynebacterium casei LMG S-19264T (=DSM 44701T), isolated from a smear-ripened cheese.</title>
        <authorList>
            <consortium name="US DOE Joint Genome Institute (JGI-PGF)"/>
            <person name="Walter F."/>
            <person name="Albersmeier A."/>
            <person name="Kalinowski J."/>
            <person name="Ruckert C."/>
        </authorList>
    </citation>
    <scope>NUCLEOTIDE SEQUENCE</scope>
    <source>
        <strain evidence="2">JCM 12862</strain>
    </source>
</reference>
<name>A0A8J3BK06_9FLAO</name>
<accession>A0A8J3BK06</accession>
<reference evidence="2" key="2">
    <citation type="submission" date="2020-09" db="EMBL/GenBank/DDBJ databases">
        <authorList>
            <person name="Sun Q."/>
            <person name="Ohkuma M."/>
        </authorList>
    </citation>
    <scope>NUCLEOTIDE SEQUENCE</scope>
    <source>
        <strain evidence="2">JCM 12862</strain>
    </source>
</reference>
<gene>
    <name evidence="2" type="ORF">GCM10007962_07990</name>
</gene>
<organism evidence="2 3">
    <name type="scientific">Yeosuana aromativorans</name>
    <dbReference type="NCBI Taxonomy" id="288019"/>
    <lineage>
        <taxon>Bacteria</taxon>
        <taxon>Pseudomonadati</taxon>
        <taxon>Bacteroidota</taxon>
        <taxon>Flavobacteriia</taxon>
        <taxon>Flavobacteriales</taxon>
        <taxon>Flavobacteriaceae</taxon>
        <taxon>Yeosuana</taxon>
    </lineage>
</organism>
<sequence length="323" mass="37425">MKTVKIAEKIKDYLIRFHLEIKVSNDVGLYDVNKLSQGFCAKLLNIFYHKENLNLVDLDIIKYNYKAIDLGDDNTKVAYQITSQNDFGKINSTIDKYLTNNDFKDGVYTDLRFLILNTFSWSQEDIKKVKKKYKSAGLSYDNKKQIVSLDSLGKNIKYLGDDDREKLYKILKKEFKNIPVSNVITFDHKLFKKFNKILNESVLRNIFESLYAGGPFNCIDLHHNIIDPYITLASQTTGVFVNPNLKDTHGPFLESLGQLSQFLMDNYSSGIGSLHYLMVPESLSGWEAMIYKDNLTNKLNKILDEMRQSYTEFRGNIKDIYFI</sequence>
<dbReference type="AlphaFoldDB" id="A0A8J3BK06"/>
<evidence type="ECO:0000259" key="1">
    <source>
        <dbReference type="Pfam" id="PF21941"/>
    </source>
</evidence>
<dbReference type="Pfam" id="PF21941">
    <property type="entry name" value="SMEK_N"/>
    <property type="match status" value="1"/>
</dbReference>
<dbReference type="Proteomes" id="UP000612329">
    <property type="component" value="Unassembled WGS sequence"/>
</dbReference>
<comment type="caution">
    <text evidence="2">The sequence shown here is derived from an EMBL/GenBank/DDBJ whole genome shotgun (WGS) entry which is preliminary data.</text>
</comment>
<protein>
    <recommendedName>
        <fullName evidence="1">SMEK domain-containing protein</fullName>
    </recommendedName>
</protein>
<evidence type="ECO:0000313" key="3">
    <source>
        <dbReference type="Proteomes" id="UP000612329"/>
    </source>
</evidence>
<dbReference type="InterPro" id="IPR047740">
    <property type="entry name" value="SMEK_dom"/>
</dbReference>
<feature type="domain" description="SMEK" evidence="1">
    <location>
        <begin position="9"/>
        <end position="156"/>
    </location>
</feature>
<dbReference type="RefSeq" id="WP_188650294.1">
    <property type="nucleotide sequence ID" value="NZ_BMNR01000002.1"/>
</dbReference>
<dbReference type="EMBL" id="BMNR01000002">
    <property type="protein sequence ID" value="GGK16044.1"/>
    <property type="molecule type" value="Genomic_DNA"/>
</dbReference>